<reference evidence="4" key="1">
    <citation type="submission" date="2021-02" db="EMBL/GenBank/DDBJ databases">
        <authorList>
            <person name="Dougan E. K."/>
            <person name="Rhodes N."/>
            <person name="Thang M."/>
            <person name="Chan C."/>
        </authorList>
    </citation>
    <scope>NUCLEOTIDE SEQUENCE</scope>
</reference>
<dbReference type="Proteomes" id="UP000604046">
    <property type="component" value="Unassembled WGS sequence"/>
</dbReference>
<dbReference type="EMBL" id="CAJNDS010002121">
    <property type="protein sequence ID" value="CAE7338911.1"/>
    <property type="molecule type" value="Genomic_DNA"/>
</dbReference>
<dbReference type="PANTHER" id="PTHR44103:SF1">
    <property type="entry name" value="PROPROTEIN CONVERTASE P"/>
    <property type="match status" value="1"/>
</dbReference>
<feature type="signal peptide" evidence="3">
    <location>
        <begin position="1"/>
        <end position="27"/>
    </location>
</feature>
<protein>
    <submittedName>
        <fullName evidence="4">Uncharacterized protein</fullName>
    </submittedName>
</protein>
<keyword evidence="1 3" id="KW-0732">Signal</keyword>
<gene>
    <name evidence="4" type="ORF">SNAT2548_LOCUS17737</name>
</gene>
<dbReference type="Gene3D" id="1.10.510.10">
    <property type="entry name" value="Transferase(Phosphotransferase) domain 1"/>
    <property type="match status" value="1"/>
</dbReference>
<dbReference type="OrthoDB" id="200924at2759"/>
<dbReference type="SUPFAM" id="SSF56112">
    <property type="entry name" value="Protein kinase-like (PK-like)"/>
    <property type="match status" value="1"/>
</dbReference>
<feature type="chain" id="PRO_5032355612" evidence="3">
    <location>
        <begin position="28"/>
        <end position="1501"/>
    </location>
</feature>
<keyword evidence="2" id="KW-0472">Membrane</keyword>
<evidence type="ECO:0000256" key="1">
    <source>
        <dbReference type="ARBA" id="ARBA00022729"/>
    </source>
</evidence>
<dbReference type="SUPFAM" id="SSF69318">
    <property type="entry name" value="Integrin alpha N-terminal domain"/>
    <property type="match status" value="2"/>
</dbReference>
<comment type="caution">
    <text evidence="4">The sequence shown here is derived from an EMBL/GenBank/DDBJ whole genome shotgun (WGS) entry which is preliminary data.</text>
</comment>
<accession>A0A812P3U8</accession>
<organism evidence="4 5">
    <name type="scientific">Symbiodinium natans</name>
    <dbReference type="NCBI Taxonomy" id="878477"/>
    <lineage>
        <taxon>Eukaryota</taxon>
        <taxon>Sar</taxon>
        <taxon>Alveolata</taxon>
        <taxon>Dinophyceae</taxon>
        <taxon>Suessiales</taxon>
        <taxon>Symbiodiniaceae</taxon>
        <taxon>Symbiodinium</taxon>
    </lineage>
</organism>
<sequence length="1501" mass="165853">MLSLRRMLRQWKAVLVWLLLTSRASQCAPQFCMPRAGSCLGQLVEFKQSFEMPFDIDRIDFPVPVMVDDWDGDGADDLLITNRTHTWYFHGTADQKLVPVEETKNPFRDIQEFYAGRFFCVHALDWDRDSNLDLAVSSAHGTHLFVDFWRREQDSSLSLNYSIPMADLLSFTLSFKCAAMQLVDWDADGDLDLLVSTEAGMYFIEAAGYLDYKPYNKLTDPFHGLLSIVLKLQAVDWDGDGDLDMLATDNFGAVHLFEHLDSGRPKELDEHPLTWGELNMKHLVDFDKDGLLDVLLLEGSNDHSHNSIQVWRQEKIDELRPHLRDTSPFQSNLVSVDATSTLQVLDWDGDTRWDLLSAGLFDSPIILKLWHQTSAGSFTPKVLCRVSSDNGLFAFQGWDWDEDGVPDVLIWTSLGMKLFVDFSEDESCVMRNTSLGPPASASRYFCQAMDADSDGDVDFYCVEQDLTGAVEQANPHLVFFRNESGQLTTAVRTPVCQGGGVINLQLVNDTAAAGAGNVTLALHCMQTALSVLRATGPPESVAHNLQKLPEFSNVLTTFVDWDRDGEMEAIGHEMAARYSAPLRYYSAGHCVSAPRCHGGTCSLDGNCNCPSGKRLPDCSACERNYASGKEGTCLPCPGVGRDTHGACAGRGTCRDDIFAADEAKKAHASNMSVLLARGPGNCKCSDHFNGTSCDEGQCPAGNELVRNKAQPDSCQPCQPGYFKAKPGNRACQPPVLFVAILTLSLVIASVLAGGLLPVMLGNRIPIQEISNTGHGVRVTTVRGHWVRPRLAATKVYFEGTGVHTLDTKPGNGPCHTVRTVDRYTLQLHGKDGSAWEGVAETSCGWLWLPWQEALLATGFWCAPTVTLVGVLLSIAFVVLTMTHVYYLHIAWLPALAGGLLCFLLVASYRGPLAAKRTALRKAQSAFLRQLRLGQPKPVPRERGPSRAITLGQLCELHQAFQGFIQDRSMHYVCHNLVKPLTREARLSYAEVAGPHEVEYFVSHYWGTPFRDFVSSVWKHSEAVVHVDGQLGLEITRTRYWICTVSNNQWEVECELGGGGTAGWEESSFYMALRASGTKGTAMILDEEATPLKRSWCLFELFQTFQLSEQDASFKFLFCTPSGVLNYGNCSVDAAIAISERLVTLRLEDAEASYASDKDMIDQLISQEEGGFDAVNFSLKLRISEVLRATERHLGGELGRLNRSLEATMQGYMTQRAAQEQARGPPAQALQEWVIVKFRCDMDACRGGTVSLQGPAEELLQECYAGSEAFRRAPQYVSGCFEDPPEDARFILLQQVPADFVLMDDSAEAFVKADKDSQHGLLRQLLRAIRRFLDPVEGKALIHNDLTSANIMWNPGSLQLTIIDFSQAEMCTQITRRSPGCQAKLLLKDVTKELVYWALRSDFHGQPRAKTCSRRAEKINFEKRASATAPQTFVEKKLGDCAELVSTWTWSLLSWVGALDGELMQRLSGAPAVSIAALFNDSPTEGVPAPPYGLAALEALAS</sequence>
<feature type="transmembrane region" description="Helical" evidence="2">
    <location>
        <begin position="854"/>
        <end position="879"/>
    </location>
</feature>
<evidence type="ECO:0000313" key="5">
    <source>
        <dbReference type="Proteomes" id="UP000604046"/>
    </source>
</evidence>
<dbReference type="InterPro" id="IPR028994">
    <property type="entry name" value="Integrin_alpha_N"/>
</dbReference>
<dbReference type="InterPro" id="IPR013517">
    <property type="entry name" value="FG-GAP"/>
</dbReference>
<evidence type="ECO:0000313" key="4">
    <source>
        <dbReference type="EMBL" id="CAE7338911.1"/>
    </source>
</evidence>
<evidence type="ECO:0000256" key="3">
    <source>
        <dbReference type="SAM" id="SignalP"/>
    </source>
</evidence>
<dbReference type="Pfam" id="PF13517">
    <property type="entry name" value="FG-GAP_3"/>
    <property type="match status" value="2"/>
</dbReference>
<dbReference type="PANTHER" id="PTHR44103">
    <property type="entry name" value="PROPROTEIN CONVERTASE P"/>
    <property type="match status" value="1"/>
</dbReference>
<name>A0A812P3U8_9DINO</name>
<keyword evidence="5" id="KW-1185">Reference proteome</keyword>
<feature type="transmembrane region" description="Helical" evidence="2">
    <location>
        <begin position="885"/>
        <end position="906"/>
    </location>
</feature>
<keyword evidence="2" id="KW-0812">Transmembrane</keyword>
<evidence type="ECO:0000256" key="2">
    <source>
        <dbReference type="SAM" id="Phobius"/>
    </source>
</evidence>
<keyword evidence="2" id="KW-1133">Transmembrane helix</keyword>
<proteinExistence type="predicted"/>
<dbReference type="InterPro" id="IPR011009">
    <property type="entry name" value="Kinase-like_dom_sf"/>
</dbReference>